<comment type="caution">
    <text evidence="2">The sequence shown here is derived from an EMBL/GenBank/DDBJ whole genome shotgun (WGS) entry which is preliminary data.</text>
</comment>
<organism evidence="2 3">
    <name type="scientific">Daphnia galeata</name>
    <dbReference type="NCBI Taxonomy" id="27404"/>
    <lineage>
        <taxon>Eukaryota</taxon>
        <taxon>Metazoa</taxon>
        <taxon>Ecdysozoa</taxon>
        <taxon>Arthropoda</taxon>
        <taxon>Crustacea</taxon>
        <taxon>Branchiopoda</taxon>
        <taxon>Diplostraca</taxon>
        <taxon>Cladocera</taxon>
        <taxon>Anomopoda</taxon>
        <taxon>Daphniidae</taxon>
        <taxon>Daphnia</taxon>
    </lineage>
</organism>
<feature type="signal peptide" evidence="1">
    <location>
        <begin position="1"/>
        <end position="27"/>
    </location>
</feature>
<evidence type="ECO:0000313" key="3">
    <source>
        <dbReference type="Proteomes" id="UP000789390"/>
    </source>
</evidence>
<sequence>MKSNGRMFAFLLLLVALANYGGVSVDAQGEPQVVEVFQETDAIPLAEEGEANGRSFGPFGNFDALTYKENLLHNKISFLFSLVPRPS</sequence>
<feature type="chain" id="PRO_5035150259" evidence="1">
    <location>
        <begin position="28"/>
        <end position="87"/>
    </location>
</feature>
<gene>
    <name evidence="2" type="ORF">DGAL_LOCUS353</name>
</gene>
<evidence type="ECO:0000256" key="1">
    <source>
        <dbReference type="SAM" id="SignalP"/>
    </source>
</evidence>
<proteinExistence type="predicted"/>
<evidence type="ECO:0000313" key="2">
    <source>
        <dbReference type="EMBL" id="CAH0098304.1"/>
    </source>
</evidence>
<dbReference type="OrthoDB" id="6376475at2759"/>
<dbReference type="EMBL" id="CAKKLH010000002">
    <property type="protein sequence ID" value="CAH0098304.1"/>
    <property type="molecule type" value="Genomic_DNA"/>
</dbReference>
<protein>
    <submittedName>
        <fullName evidence="2">Uncharacterized protein</fullName>
    </submittedName>
</protein>
<keyword evidence="1" id="KW-0732">Signal</keyword>
<accession>A0A8J2R799</accession>
<reference evidence="2" key="1">
    <citation type="submission" date="2021-11" db="EMBL/GenBank/DDBJ databases">
        <authorList>
            <person name="Schell T."/>
        </authorList>
    </citation>
    <scope>NUCLEOTIDE SEQUENCE</scope>
    <source>
        <strain evidence="2">M5</strain>
    </source>
</reference>
<keyword evidence="3" id="KW-1185">Reference proteome</keyword>
<dbReference type="AlphaFoldDB" id="A0A8J2R799"/>
<name>A0A8J2R799_9CRUS</name>
<dbReference type="Proteomes" id="UP000789390">
    <property type="component" value="Unassembled WGS sequence"/>
</dbReference>